<dbReference type="PANTHER" id="PTHR12705:SF0">
    <property type="entry name" value="ORIGIN RECOGNITION COMPLEX SUBUNIT 5"/>
    <property type="match status" value="1"/>
</dbReference>
<dbReference type="InterPro" id="IPR048866">
    <property type="entry name" value="ORC5_lid"/>
</dbReference>
<keyword evidence="2" id="KW-0235">DNA replication</keyword>
<evidence type="ECO:0000256" key="4">
    <source>
        <dbReference type="SAM" id="MobiDB-lite"/>
    </source>
</evidence>
<dbReference type="Pfam" id="PF14630">
    <property type="entry name" value="ORC5_C"/>
    <property type="match status" value="1"/>
</dbReference>
<dbReference type="GeneID" id="20673862"/>
<feature type="compositionally biased region" description="Basic and acidic residues" evidence="4">
    <location>
        <begin position="384"/>
        <end position="395"/>
    </location>
</feature>
<evidence type="ECO:0000256" key="1">
    <source>
        <dbReference type="ARBA" id="ARBA00004123"/>
    </source>
</evidence>
<dbReference type="PANTHER" id="PTHR12705">
    <property type="entry name" value="ORIGIN RECOGNITION COMPLEX SUBUNIT 5"/>
    <property type="match status" value="1"/>
</dbReference>
<dbReference type="InterPro" id="IPR020796">
    <property type="entry name" value="ORC5"/>
</dbReference>
<feature type="region of interest" description="Disordered" evidence="4">
    <location>
        <begin position="365"/>
        <end position="398"/>
    </location>
</feature>
<evidence type="ECO:0000313" key="8">
    <source>
        <dbReference type="Proteomes" id="UP000030671"/>
    </source>
</evidence>
<organism evidence="7 8">
    <name type="scientific">Heterobasidion irregulare (strain TC 32-1)</name>
    <dbReference type="NCBI Taxonomy" id="747525"/>
    <lineage>
        <taxon>Eukaryota</taxon>
        <taxon>Fungi</taxon>
        <taxon>Dikarya</taxon>
        <taxon>Basidiomycota</taxon>
        <taxon>Agaricomycotina</taxon>
        <taxon>Agaricomycetes</taxon>
        <taxon>Russulales</taxon>
        <taxon>Bondarzewiaceae</taxon>
        <taxon>Heterobasidion</taxon>
        <taxon>Heterobasidion annosum species complex</taxon>
    </lineage>
</organism>
<feature type="region of interest" description="Disordered" evidence="4">
    <location>
        <begin position="435"/>
        <end position="463"/>
    </location>
</feature>
<keyword evidence="8" id="KW-1185">Reference proteome</keyword>
<evidence type="ECO:0000256" key="3">
    <source>
        <dbReference type="ARBA" id="ARBA00023242"/>
    </source>
</evidence>
<dbReference type="InterPro" id="IPR047088">
    <property type="entry name" value="ORC5_C"/>
</dbReference>
<dbReference type="GO" id="GO:0005664">
    <property type="term" value="C:nuclear origin of replication recognition complex"/>
    <property type="evidence" value="ECO:0007669"/>
    <property type="project" value="TreeGrafter"/>
</dbReference>
<evidence type="ECO:0000259" key="6">
    <source>
        <dbReference type="Pfam" id="PF21639"/>
    </source>
</evidence>
<evidence type="ECO:0000259" key="5">
    <source>
        <dbReference type="Pfam" id="PF14630"/>
    </source>
</evidence>
<name>W4JP04_HETIT</name>
<keyword evidence="3" id="KW-0539">Nucleus</keyword>
<dbReference type="KEGG" id="hir:HETIRDRAFT_423004"/>
<accession>W4JP04</accession>
<dbReference type="InParanoid" id="W4JP04"/>
<dbReference type="RefSeq" id="XP_009552715.1">
    <property type="nucleotide sequence ID" value="XM_009554420.1"/>
</dbReference>
<evidence type="ECO:0000256" key="2">
    <source>
        <dbReference type="ARBA" id="ARBA00022705"/>
    </source>
</evidence>
<dbReference type="EMBL" id="KI925466">
    <property type="protein sequence ID" value="ETW75282.1"/>
    <property type="molecule type" value="Genomic_DNA"/>
</dbReference>
<protein>
    <recommendedName>
        <fullName evidence="9">Origin recognition complex subunit 5</fullName>
    </recommendedName>
</protein>
<dbReference type="Pfam" id="PF21639">
    <property type="entry name" value="ORC5_lid"/>
    <property type="match status" value="1"/>
</dbReference>
<sequence>MANYQDHLEDIVRDLSNEYPGNEIFTSHLVTLITTYPPLFVYVHDPTTAGITCSLVETALQSISAFDPSAFDPEDGAPRLVFAQVNAITCFTPRLLYDTALNRLAKWRPQWEEGCENWPAAGGSLRYNDSFDGFMHGLRALRTELLASAAKENAKERNGKGKVKAKVANEDVRMILVVEKAERLKSNLPELIVPLTRLAESSQVDITTIFISEAPWDDMKPPLGASLDPYRMVIPPPTKQATIQLLNSYFSAAASSDSDVYNPSLAPLYAHFAQALYSVCSPFTNDPRELAYIAAARWPGFVQPVLKAHARDLAALREDDPDADLPLEPPSEDARMRLLRYFTPSLTVALEALYPRLTNAKDWANANMPEPGALDPGRSVPSSPRKDKGKTRDGGGDVAAEFDTDVAVQFLPRMSKFILVAAFLASTNPPKSDLRMFGRGVDDRRKRKKGGGTRKSAGKSGPAKIAQRLLGPMTFPLDRLLAILGILLEEYDYDSRPQEPEYLSGVPGEETELELGRVHVYGAVVELSTARLLHRTSPSDKLDGPPTFKCGISYDVAMALAKDLSVPLLDLMWDSS</sequence>
<feature type="domain" description="Origin recognition complex subunit 5 C-terminal" evidence="5">
    <location>
        <begin position="411"/>
        <end position="569"/>
    </location>
</feature>
<feature type="domain" description="ORC5 lid" evidence="6">
    <location>
        <begin position="269"/>
        <end position="316"/>
    </location>
</feature>
<dbReference type="GO" id="GO:0003688">
    <property type="term" value="F:DNA replication origin binding"/>
    <property type="evidence" value="ECO:0007669"/>
    <property type="project" value="TreeGrafter"/>
</dbReference>
<evidence type="ECO:0008006" key="9">
    <source>
        <dbReference type="Google" id="ProtNLM"/>
    </source>
</evidence>
<proteinExistence type="predicted"/>
<reference evidence="7 8" key="1">
    <citation type="journal article" date="2012" name="New Phytol.">
        <title>Insight into trade-off between wood decay and parasitism from the genome of a fungal forest pathogen.</title>
        <authorList>
            <person name="Olson A."/>
            <person name="Aerts A."/>
            <person name="Asiegbu F."/>
            <person name="Belbahri L."/>
            <person name="Bouzid O."/>
            <person name="Broberg A."/>
            <person name="Canback B."/>
            <person name="Coutinho P.M."/>
            <person name="Cullen D."/>
            <person name="Dalman K."/>
            <person name="Deflorio G."/>
            <person name="van Diepen L.T."/>
            <person name="Dunand C."/>
            <person name="Duplessis S."/>
            <person name="Durling M."/>
            <person name="Gonthier P."/>
            <person name="Grimwood J."/>
            <person name="Fossdal C.G."/>
            <person name="Hansson D."/>
            <person name="Henrissat B."/>
            <person name="Hietala A."/>
            <person name="Himmelstrand K."/>
            <person name="Hoffmeister D."/>
            <person name="Hogberg N."/>
            <person name="James T.Y."/>
            <person name="Karlsson M."/>
            <person name="Kohler A."/>
            <person name="Kues U."/>
            <person name="Lee Y.H."/>
            <person name="Lin Y.C."/>
            <person name="Lind M."/>
            <person name="Lindquist E."/>
            <person name="Lombard V."/>
            <person name="Lucas S."/>
            <person name="Lunden K."/>
            <person name="Morin E."/>
            <person name="Murat C."/>
            <person name="Park J."/>
            <person name="Raffaello T."/>
            <person name="Rouze P."/>
            <person name="Salamov A."/>
            <person name="Schmutz J."/>
            <person name="Solheim H."/>
            <person name="Stahlberg J."/>
            <person name="Velez H."/>
            <person name="de Vries R.P."/>
            <person name="Wiebenga A."/>
            <person name="Woodward S."/>
            <person name="Yakovlev I."/>
            <person name="Garbelotto M."/>
            <person name="Martin F."/>
            <person name="Grigoriev I.V."/>
            <person name="Stenlid J."/>
        </authorList>
    </citation>
    <scope>NUCLEOTIDE SEQUENCE [LARGE SCALE GENOMIC DNA]</scope>
    <source>
        <strain evidence="7 8">TC 32-1</strain>
    </source>
</reference>
<dbReference type="STRING" id="747525.W4JP04"/>
<dbReference type="Proteomes" id="UP000030671">
    <property type="component" value="Unassembled WGS sequence"/>
</dbReference>
<gene>
    <name evidence="7" type="ORF">HETIRDRAFT_423004</name>
</gene>
<evidence type="ECO:0000313" key="7">
    <source>
        <dbReference type="EMBL" id="ETW75282.1"/>
    </source>
</evidence>
<dbReference type="OrthoDB" id="365981at2759"/>
<dbReference type="HOGENOM" id="CLU_022443_1_0_1"/>
<dbReference type="AlphaFoldDB" id="W4JP04"/>
<dbReference type="eggNOG" id="KOG2543">
    <property type="taxonomic scope" value="Eukaryota"/>
</dbReference>
<dbReference type="GO" id="GO:0006270">
    <property type="term" value="P:DNA replication initiation"/>
    <property type="evidence" value="ECO:0007669"/>
    <property type="project" value="TreeGrafter"/>
</dbReference>
<feature type="compositionally biased region" description="Basic and acidic residues" evidence="4">
    <location>
        <begin position="435"/>
        <end position="444"/>
    </location>
</feature>
<comment type="subcellular location">
    <subcellularLocation>
        <location evidence="1">Nucleus</location>
    </subcellularLocation>
</comment>